<sequence length="54" mass="6201">MTQRAPRPRLLLPWLWCLAAAFSPAVGAAWLADARETEASQRLDRELEEFFRSV</sequence>
<dbReference type="EMBL" id="JBEZVE010000045">
    <property type="protein sequence ID" value="MEU3787565.1"/>
    <property type="molecule type" value="Genomic_DNA"/>
</dbReference>
<evidence type="ECO:0000313" key="3">
    <source>
        <dbReference type="Proteomes" id="UP001550739"/>
    </source>
</evidence>
<dbReference type="RefSeq" id="WP_334573804.1">
    <property type="nucleotide sequence ID" value="NZ_JBEZVE010000045.1"/>
</dbReference>
<feature type="signal peptide" evidence="1">
    <location>
        <begin position="1"/>
        <end position="28"/>
    </location>
</feature>
<proteinExistence type="predicted"/>
<dbReference type="Proteomes" id="UP001550739">
    <property type="component" value="Unassembled WGS sequence"/>
</dbReference>
<name>A0ABV2ZYR0_9ACTN</name>
<keyword evidence="3" id="KW-1185">Reference proteome</keyword>
<gene>
    <name evidence="2" type="ORF">AB0E89_44835</name>
</gene>
<reference evidence="2 3" key="1">
    <citation type="submission" date="2024-06" db="EMBL/GenBank/DDBJ databases">
        <title>The Natural Products Discovery Center: Release of the First 8490 Sequenced Strains for Exploring Actinobacteria Biosynthetic Diversity.</title>
        <authorList>
            <person name="Kalkreuter E."/>
            <person name="Kautsar S.A."/>
            <person name="Yang D."/>
            <person name="Bader C.D."/>
            <person name="Teijaro C.N."/>
            <person name="Fluegel L."/>
            <person name="Davis C.M."/>
            <person name="Simpson J.R."/>
            <person name="Lauterbach L."/>
            <person name="Steele A.D."/>
            <person name="Gui C."/>
            <person name="Meng S."/>
            <person name="Li G."/>
            <person name="Viehrig K."/>
            <person name="Ye F."/>
            <person name="Su P."/>
            <person name="Kiefer A.F."/>
            <person name="Nichols A."/>
            <person name="Cepeda A.J."/>
            <person name="Yan W."/>
            <person name="Fan B."/>
            <person name="Jiang Y."/>
            <person name="Adhikari A."/>
            <person name="Zheng C.-J."/>
            <person name="Schuster L."/>
            <person name="Cowan T.M."/>
            <person name="Smanski M.J."/>
            <person name="Chevrette M.G."/>
            <person name="De Carvalho L.P.S."/>
            <person name="Shen B."/>
        </authorList>
    </citation>
    <scope>NUCLEOTIDE SEQUENCE [LARGE SCALE GENOMIC DNA]</scope>
    <source>
        <strain evidence="2 3">NPDC033843</strain>
    </source>
</reference>
<comment type="caution">
    <text evidence="2">The sequence shown here is derived from an EMBL/GenBank/DDBJ whole genome shotgun (WGS) entry which is preliminary data.</text>
</comment>
<accession>A0ABV2ZYR0</accession>
<protein>
    <submittedName>
        <fullName evidence="2">Uncharacterized protein</fullName>
    </submittedName>
</protein>
<organism evidence="2 3">
    <name type="scientific">Streptomyces sp. 900129855</name>
    <dbReference type="NCBI Taxonomy" id="3155129"/>
    <lineage>
        <taxon>Bacteria</taxon>
        <taxon>Bacillati</taxon>
        <taxon>Actinomycetota</taxon>
        <taxon>Actinomycetes</taxon>
        <taxon>Kitasatosporales</taxon>
        <taxon>Streptomycetaceae</taxon>
        <taxon>Streptomyces</taxon>
    </lineage>
</organism>
<feature type="chain" id="PRO_5045454058" evidence="1">
    <location>
        <begin position="29"/>
        <end position="54"/>
    </location>
</feature>
<evidence type="ECO:0000313" key="2">
    <source>
        <dbReference type="EMBL" id="MEU3787565.1"/>
    </source>
</evidence>
<evidence type="ECO:0000256" key="1">
    <source>
        <dbReference type="SAM" id="SignalP"/>
    </source>
</evidence>
<keyword evidence="1" id="KW-0732">Signal</keyword>